<feature type="compositionally biased region" description="Polar residues" evidence="1">
    <location>
        <begin position="129"/>
        <end position="138"/>
    </location>
</feature>
<feature type="compositionally biased region" description="Acidic residues" evidence="1">
    <location>
        <begin position="38"/>
        <end position="71"/>
    </location>
</feature>
<gene>
    <name evidence="2" type="ORF">DFH05DRAFT_1512735</name>
</gene>
<feature type="compositionally biased region" description="Acidic residues" evidence="1">
    <location>
        <begin position="99"/>
        <end position="126"/>
    </location>
</feature>
<dbReference type="Proteomes" id="UP001142393">
    <property type="component" value="Unassembled WGS sequence"/>
</dbReference>
<evidence type="ECO:0000313" key="3">
    <source>
        <dbReference type="Proteomes" id="UP001142393"/>
    </source>
</evidence>
<protein>
    <submittedName>
        <fullName evidence="2">Uncharacterized protein</fullName>
    </submittedName>
</protein>
<organism evidence="2 3">
    <name type="scientific">Lentinula detonsa</name>
    <dbReference type="NCBI Taxonomy" id="2804962"/>
    <lineage>
        <taxon>Eukaryota</taxon>
        <taxon>Fungi</taxon>
        <taxon>Dikarya</taxon>
        <taxon>Basidiomycota</taxon>
        <taxon>Agaricomycotina</taxon>
        <taxon>Agaricomycetes</taxon>
        <taxon>Agaricomycetidae</taxon>
        <taxon>Agaricales</taxon>
        <taxon>Marasmiineae</taxon>
        <taxon>Omphalotaceae</taxon>
        <taxon>Lentinula</taxon>
    </lineage>
</organism>
<proteinExistence type="predicted"/>
<evidence type="ECO:0000256" key="1">
    <source>
        <dbReference type="SAM" id="MobiDB-lite"/>
    </source>
</evidence>
<dbReference type="AlphaFoldDB" id="A0A9W8NS65"/>
<evidence type="ECO:0000313" key="2">
    <source>
        <dbReference type="EMBL" id="KAJ3739769.1"/>
    </source>
</evidence>
<comment type="caution">
    <text evidence="2">The sequence shown here is derived from an EMBL/GenBank/DDBJ whole genome shotgun (WGS) entry which is preliminary data.</text>
</comment>
<feature type="region of interest" description="Disordered" evidence="1">
    <location>
        <begin position="1"/>
        <end position="161"/>
    </location>
</feature>
<reference evidence="2 3" key="1">
    <citation type="journal article" date="2023" name="Proc. Natl. Acad. Sci. U.S.A.">
        <title>A global phylogenomic analysis of the shiitake genus Lentinula.</title>
        <authorList>
            <person name="Sierra-Patev S."/>
            <person name="Min B."/>
            <person name="Naranjo-Ortiz M."/>
            <person name="Looney B."/>
            <person name="Konkel Z."/>
            <person name="Slot J.C."/>
            <person name="Sakamoto Y."/>
            <person name="Steenwyk J.L."/>
            <person name="Rokas A."/>
            <person name="Carro J."/>
            <person name="Camarero S."/>
            <person name="Ferreira P."/>
            <person name="Molpeceres G."/>
            <person name="Ruiz-Duenas F.J."/>
            <person name="Serrano A."/>
            <person name="Henrissat B."/>
            <person name="Drula E."/>
            <person name="Hughes K.W."/>
            <person name="Mata J.L."/>
            <person name="Ishikawa N.K."/>
            <person name="Vargas-Isla R."/>
            <person name="Ushijima S."/>
            <person name="Smith C.A."/>
            <person name="Donoghue J."/>
            <person name="Ahrendt S."/>
            <person name="Andreopoulos W."/>
            <person name="He G."/>
            <person name="LaButti K."/>
            <person name="Lipzen A."/>
            <person name="Ng V."/>
            <person name="Riley R."/>
            <person name="Sandor L."/>
            <person name="Barry K."/>
            <person name="Martinez A.T."/>
            <person name="Xiao Y."/>
            <person name="Gibbons J.G."/>
            <person name="Terashima K."/>
            <person name="Grigoriev I.V."/>
            <person name="Hibbett D."/>
        </authorList>
    </citation>
    <scope>NUCLEOTIDE SEQUENCE [LARGE SCALE GENOMIC DNA]</scope>
    <source>
        <strain evidence="2 3">TFB7810</strain>
    </source>
</reference>
<name>A0A9W8NS65_9AGAR</name>
<feature type="compositionally biased region" description="Basic and acidic residues" evidence="1">
    <location>
        <begin position="1"/>
        <end position="11"/>
    </location>
</feature>
<accession>A0A9W8NS65</accession>
<dbReference type="EMBL" id="JANVFU010000017">
    <property type="protein sequence ID" value="KAJ3739769.1"/>
    <property type="molecule type" value="Genomic_DNA"/>
</dbReference>
<keyword evidence="3" id="KW-1185">Reference proteome</keyword>
<sequence>MSEDPSKEAAAIEKAFSGAEPSLAKTAGAVATEPVAVNDDEGEESDTYDDFDHEDNQDDGFEEDEDDEEGVSGELPNKSSLTALLIGNPSAPNNNFEVNPEEEEEDDTDDDDEFQGDEDEEDDDDTYIPSKSNSGTTNGKKRSISEADGYSEEAQTKKAKA</sequence>